<organism evidence="4">
    <name type="scientific">Hexamita inflata</name>
    <dbReference type="NCBI Taxonomy" id="28002"/>
    <lineage>
        <taxon>Eukaryota</taxon>
        <taxon>Metamonada</taxon>
        <taxon>Diplomonadida</taxon>
        <taxon>Hexamitidae</taxon>
        <taxon>Hexamitinae</taxon>
        <taxon>Hexamita</taxon>
    </lineage>
</organism>
<keyword evidence="2" id="KW-1133">Transmembrane helix</keyword>
<dbReference type="CDD" id="cd02248">
    <property type="entry name" value="Peptidase_C1A"/>
    <property type="match status" value="1"/>
</dbReference>
<dbReference type="GO" id="GO:0006508">
    <property type="term" value="P:proteolysis"/>
    <property type="evidence" value="ECO:0007669"/>
    <property type="project" value="InterPro"/>
</dbReference>
<keyword evidence="2" id="KW-0812">Transmembrane</keyword>
<keyword evidence="6" id="KW-1185">Reference proteome</keyword>
<dbReference type="Proteomes" id="UP001642409">
    <property type="component" value="Unassembled WGS sequence"/>
</dbReference>
<dbReference type="EMBL" id="CAXDID020000069">
    <property type="protein sequence ID" value="CAL6013712.1"/>
    <property type="molecule type" value="Genomic_DNA"/>
</dbReference>
<dbReference type="AlphaFoldDB" id="A0AA86PQR0"/>
<dbReference type="PROSITE" id="PS00139">
    <property type="entry name" value="THIOL_PROTEASE_CYS"/>
    <property type="match status" value="1"/>
</dbReference>
<dbReference type="InterPro" id="IPR039417">
    <property type="entry name" value="Peptidase_C1A_papain-like"/>
</dbReference>
<dbReference type="InterPro" id="IPR038765">
    <property type="entry name" value="Papain-like_cys_pep_sf"/>
</dbReference>
<evidence type="ECO:0000313" key="5">
    <source>
        <dbReference type="EMBL" id="CAL6013712.1"/>
    </source>
</evidence>
<reference evidence="5 6" key="2">
    <citation type="submission" date="2024-07" db="EMBL/GenBank/DDBJ databases">
        <authorList>
            <person name="Akdeniz Z."/>
        </authorList>
    </citation>
    <scope>NUCLEOTIDE SEQUENCE [LARGE SCALE GENOMIC DNA]</scope>
</reference>
<reference evidence="4" key="1">
    <citation type="submission" date="2023-06" db="EMBL/GenBank/DDBJ databases">
        <authorList>
            <person name="Kurt Z."/>
        </authorList>
    </citation>
    <scope>NUCLEOTIDE SEQUENCE</scope>
</reference>
<dbReference type="Pfam" id="PF00112">
    <property type="entry name" value="Peptidase_C1"/>
    <property type="match status" value="1"/>
</dbReference>
<evidence type="ECO:0000256" key="2">
    <source>
        <dbReference type="SAM" id="Phobius"/>
    </source>
</evidence>
<dbReference type="EMBL" id="CATOUU010000703">
    <property type="protein sequence ID" value="CAI9942547.1"/>
    <property type="molecule type" value="Genomic_DNA"/>
</dbReference>
<dbReference type="PRINTS" id="PR00705">
    <property type="entry name" value="PAPAIN"/>
</dbReference>
<protein>
    <submittedName>
        <fullName evidence="4">Cathepsin L</fullName>
    </submittedName>
    <submittedName>
        <fullName evidence="5">Cathepsin_L</fullName>
    </submittedName>
</protein>
<evidence type="ECO:0000313" key="6">
    <source>
        <dbReference type="Proteomes" id="UP001642409"/>
    </source>
</evidence>
<proteinExistence type="inferred from homology"/>
<evidence type="ECO:0000256" key="1">
    <source>
        <dbReference type="ARBA" id="ARBA00008455"/>
    </source>
</evidence>
<dbReference type="PANTHER" id="PTHR12411">
    <property type="entry name" value="CYSTEINE PROTEASE FAMILY C1-RELATED"/>
    <property type="match status" value="1"/>
</dbReference>
<dbReference type="InterPro" id="IPR000169">
    <property type="entry name" value="Pept_cys_AS"/>
</dbReference>
<dbReference type="SUPFAM" id="SSF54001">
    <property type="entry name" value="Cysteine proteinases"/>
    <property type="match status" value="1"/>
</dbReference>
<dbReference type="InterPro" id="IPR000668">
    <property type="entry name" value="Peptidase_C1A_C"/>
</dbReference>
<name>A0AA86PQR0_9EUKA</name>
<dbReference type="Gene3D" id="3.90.70.10">
    <property type="entry name" value="Cysteine proteinases"/>
    <property type="match status" value="1"/>
</dbReference>
<accession>A0AA86PQR0</accession>
<gene>
    <name evidence="5" type="ORF">HINF_LOCUS23918</name>
    <name evidence="4" type="ORF">HINF_LOCUS30192</name>
</gene>
<dbReference type="GO" id="GO:0008234">
    <property type="term" value="F:cysteine-type peptidase activity"/>
    <property type="evidence" value="ECO:0007669"/>
    <property type="project" value="InterPro"/>
</dbReference>
<sequence>MLFSVVYNFRCEIISSDTQIEAYVKFLRCFSKNSSEQSQTVFNNNYQFILNNTNCDVSENMDQVPQNSFKLQSLKLGLQLNCQQQYCYKKDPLQVLKQIYKSIDLREAGLISTAKNQGACGSCWAFATIALLENNALNQNKTNNNIWTNLDLSEQFFISNVRGFNDYCQGGEFSTAINYFQQHQVTVELETNYQYEFEKYRPQHDKNIDLTPILTKNDYMIPFQTDTEDTPVISLHLDQQKTFTRTDVKRIKSYLSRGIAVAAAMAGSNQQFSNYNGKSYTYAECISPDTRNHQVLFVGYGKINGVQVWILKNSWGQSWGDNGFFYIEQGKNGYCLEMYAFALIPRVLGEGITSSPGQHTNRQILDIDDGGLEKNNGSFQGYLILIISCIGIIGCVSSLTIWFIYKRVQAKH</sequence>
<comment type="caution">
    <text evidence="4">The sequence shown here is derived from an EMBL/GenBank/DDBJ whole genome shotgun (WGS) entry which is preliminary data.</text>
</comment>
<feature type="domain" description="Peptidase C1A papain C-terminal" evidence="3">
    <location>
        <begin position="99"/>
        <end position="344"/>
    </location>
</feature>
<evidence type="ECO:0000259" key="3">
    <source>
        <dbReference type="SMART" id="SM00645"/>
    </source>
</evidence>
<evidence type="ECO:0000313" key="4">
    <source>
        <dbReference type="EMBL" id="CAI9942547.1"/>
    </source>
</evidence>
<comment type="similarity">
    <text evidence="1">Belongs to the peptidase C1 family.</text>
</comment>
<feature type="transmembrane region" description="Helical" evidence="2">
    <location>
        <begin position="382"/>
        <end position="405"/>
    </location>
</feature>
<keyword evidence="2" id="KW-0472">Membrane</keyword>
<dbReference type="InterPro" id="IPR013128">
    <property type="entry name" value="Peptidase_C1A"/>
</dbReference>
<dbReference type="SMART" id="SM00645">
    <property type="entry name" value="Pept_C1"/>
    <property type="match status" value="1"/>
</dbReference>